<gene>
    <name evidence="1" type="ORF">A3C07_02720</name>
</gene>
<name>A0A1G2KHZ5_9BACT</name>
<organism evidence="1 2">
    <name type="scientific">Candidatus Sungbacteria bacterium RIFCSPHIGHO2_02_FULL_47_11</name>
    <dbReference type="NCBI Taxonomy" id="1802270"/>
    <lineage>
        <taxon>Bacteria</taxon>
        <taxon>Candidatus Sungiibacteriota</taxon>
    </lineage>
</organism>
<comment type="caution">
    <text evidence="1">The sequence shown here is derived from an EMBL/GenBank/DDBJ whole genome shotgun (WGS) entry which is preliminary data.</text>
</comment>
<sequence length="59" mass="6345">MFNQTALQSGFFVTTPQQTCLPAEAPTRAVSAAGGSAQAGECWDMVCGRKIVLDKRRNK</sequence>
<evidence type="ECO:0000313" key="1">
    <source>
        <dbReference type="EMBL" id="OGZ99049.1"/>
    </source>
</evidence>
<dbReference type="STRING" id="1802270.A3C07_02720"/>
<protein>
    <submittedName>
        <fullName evidence="1">Uncharacterized protein</fullName>
    </submittedName>
</protein>
<dbReference type="AlphaFoldDB" id="A0A1G2KHZ5"/>
<reference evidence="1 2" key="1">
    <citation type="journal article" date="2016" name="Nat. Commun.">
        <title>Thousands of microbial genomes shed light on interconnected biogeochemical processes in an aquifer system.</title>
        <authorList>
            <person name="Anantharaman K."/>
            <person name="Brown C.T."/>
            <person name="Hug L.A."/>
            <person name="Sharon I."/>
            <person name="Castelle C.J."/>
            <person name="Probst A.J."/>
            <person name="Thomas B.C."/>
            <person name="Singh A."/>
            <person name="Wilkins M.J."/>
            <person name="Karaoz U."/>
            <person name="Brodie E.L."/>
            <person name="Williams K.H."/>
            <person name="Hubbard S.S."/>
            <person name="Banfield J.F."/>
        </authorList>
    </citation>
    <scope>NUCLEOTIDE SEQUENCE [LARGE SCALE GENOMIC DNA]</scope>
</reference>
<dbReference type="EMBL" id="MHQI01000049">
    <property type="protein sequence ID" value="OGZ99049.1"/>
    <property type="molecule type" value="Genomic_DNA"/>
</dbReference>
<evidence type="ECO:0000313" key="2">
    <source>
        <dbReference type="Proteomes" id="UP000179023"/>
    </source>
</evidence>
<dbReference type="Proteomes" id="UP000179023">
    <property type="component" value="Unassembled WGS sequence"/>
</dbReference>
<accession>A0A1G2KHZ5</accession>
<proteinExistence type="predicted"/>